<keyword evidence="2" id="KW-1185">Reference proteome</keyword>
<protein>
    <submittedName>
        <fullName evidence="1">Uncharacterized protein</fullName>
    </submittedName>
</protein>
<dbReference type="AlphaFoldDB" id="A0A366DKD5"/>
<dbReference type="EMBL" id="QNRH01000013">
    <property type="protein sequence ID" value="RBO90496.1"/>
    <property type="molecule type" value="Genomic_DNA"/>
</dbReference>
<name>A0A366DKD5_9HYPH</name>
<organism evidence="1 2">
    <name type="scientific">Pseudochrobactrum asaccharolyticum</name>
    <dbReference type="NCBI Taxonomy" id="354351"/>
    <lineage>
        <taxon>Bacteria</taxon>
        <taxon>Pseudomonadati</taxon>
        <taxon>Pseudomonadota</taxon>
        <taxon>Alphaproteobacteria</taxon>
        <taxon>Hyphomicrobiales</taxon>
        <taxon>Brucellaceae</taxon>
        <taxon>Pseudochrobactrum</taxon>
    </lineage>
</organism>
<comment type="caution">
    <text evidence="1">The sequence shown here is derived from an EMBL/GenBank/DDBJ whole genome shotgun (WGS) entry which is preliminary data.</text>
</comment>
<dbReference type="Proteomes" id="UP000252893">
    <property type="component" value="Unassembled WGS sequence"/>
</dbReference>
<proteinExistence type="predicted"/>
<dbReference type="RefSeq" id="WP_147245664.1">
    <property type="nucleotide sequence ID" value="NZ_JBHEEG010000005.1"/>
</dbReference>
<accession>A0A366DKD5</accession>
<gene>
    <name evidence="1" type="ORF">DFR47_11357</name>
</gene>
<sequence length="79" mass="9252">MTASPRNQHAHHFEKRKTVMITTPIERKILNELKLHLHNAQTEMLRLRKIGTTPVQDWTLDNNRMLLTVIESVNQVLAE</sequence>
<reference evidence="1 2" key="1">
    <citation type="submission" date="2018-06" db="EMBL/GenBank/DDBJ databases">
        <title>Genomic Encyclopedia of Type Strains, Phase IV (KMG-IV): sequencing the most valuable type-strain genomes for metagenomic binning, comparative biology and taxonomic classification.</title>
        <authorList>
            <person name="Goeker M."/>
        </authorList>
    </citation>
    <scope>NUCLEOTIDE SEQUENCE [LARGE SCALE GENOMIC DNA]</scope>
    <source>
        <strain evidence="1 2">DSM 25619</strain>
    </source>
</reference>
<evidence type="ECO:0000313" key="1">
    <source>
        <dbReference type="EMBL" id="RBO90496.1"/>
    </source>
</evidence>
<evidence type="ECO:0000313" key="2">
    <source>
        <dbReference type="Proteomes" id="UP000252893"/>
    </source>
</evidence>